<name>A0A1N6CUH1_9SPHN</name>
<evidence type="ECO:0000313" key="2">
    <source>
        <dbReference type="EMBL" id="SIN62162.1"/>
    </source>
</evidence>
<organism evidence="2 3">
    <name type="scientific">Parasphingorhabdus marina DSM 22363</name>
    <dbReference type="NCBI Taxonomy" id="1123272"/>
    <lineage>
        <taxon>Bacteria</taxon>
        <taxon>Pseudomonadati</taxon>
        <taxon>Pseudomonadota</taxon>
        <taxon>Alphaproteobacteria</taxon>
        <taxon>Sphingomonadales</taxon>
        <taxon>Sphingomonadaceae</taxon>
        <taxon>Parasphingorhabdus</taxon>
    </lineage>
</organism>
<accession>A0A1N6CUH1</accession>
<reference evidence="3" key="1">
    <citation type="submission" date="2016-11" db="EMBL/GenBank/DDBJ databases">
        <authorList>
            <person name="Varghese N."/>
            <person name="Submissions S."/>
        </authorList>
    </citation>
    <scope>NUCLEOTIDE SEQUENCE [LARGE SCALE GENOMIC DNA]</scope>
    <source>
        <strain evidence="3">DSM 22363</strain>
    </source>
</reference>
<dbReference type="OrthoDB" id="7632370at2"/>
<protein>
    <submittedName>
        <fullName evidence="2">Uncharacterized protein</fullName>
    </submittedName>
</protein>
<sequence length="64" mass="6914">MQFVLKNILHFMPLIFGLGFLGPLISQILAMAGHGEVAGLPALAIGLTIGGLWGMIAQWRGRWL</sequence>
<evidence type="ECO:0000313" key="3">
    <source>
        <dbReference type="Proteomes" id="UP000185192"/>
    </source>
</evidence>
<dbReference type="STRING" id="1123272.SAMN02745824_1021"/>
<keyword evidence="1" id="KW-0472">Membrane</keyword>
<feature type="transmembrane region" description="Helical" evidence="1">
    <location>
        <begin position="12"/>
        <end position="32"/>
    </location>
</feature>
<evidence type="ECO:0000256" key="1">
    <source>
        <dbReference type="SAM" id="Phobius"/>
    </source>
</evidence>
<dbReference type="AlphaFoldDB" id="A0A1N6CUH1"/>
<keyword evidence="1" id="KW-0812">Transmembrane</keyword>
<proteinExistence type="predicted"/>
<dbReference type="RefSeq" id="WP_074204005.1">
    <property type="nucleotide sequence ID" value="NZ_FSQW01000001.1"/>
</dbReference>
<gene>
    <name evidence="2" type="ORF">SAMN02745824_1021</name>
</gene>
<keyword evidence="3" id="KW-1185">Reference proteome</keyword>
<keyword evidence="1" id="KW-1133">Transmembrane helix</keyword>
<dbReference type="Proteomes" id="UP000185192">
    <property type="component" value="Unassembled WGS sequence"/>
</dbReference>
<dbReference type="EMBL" id="FSQW01000001">
    <property type="protein sequence ID" value="SIN62162.1"/>
    <property type="molecule type" value="Genomic_DNA"/>
</dbReference>
<feature type="transmembrane region" description="Helical" evidence="1">
    <location>
        <begin position="38"/>
        <end position="56"/>
    </location>
</feature>